<proteinExistence type="predicted"/>
<organism evidence="2 3">
    <name type="scientific">Flavobacterium seoulense</name>
    <dbReference type="NCBI Taxonomy" id="1492738"/>
    <lineage>
        <taxon>Bacteria</taxon>
        <taxon>Pseudomonadati</taxon>
        <taxon>Bacteroidota</taxon>
        <taxon>Flavobacteriia</taxon>
        <taxon>Flavobacteriales</taxon>
        <taxon>Flavobacteriaceae</taxon>
        <taxon>Flavobacterium</taxon>
    </lineage>
</organism>
<dbReference type="PATRIC" id="fig|1492738.3.peg.2571"/>
<dbReference type="STRING" id="1492738.FEM21_25840"/>
<keyword evidence="3" id="KW-1185">Reference proteome</keyword>
<sequence length="145" mass="15298">MLSGCSSDDDSNTDSGSDNLGTFSGNIQVTDDPQTALGYIYNAKVTVLKSGNNATIKVKGDLNVDREYTGTVDSSVDDSYVITIKKQEKPSSKIATDKVIISNNQLTISIGVANDSETVRTAPNNTASIVISGKLQMIGTGMIKE</sequence>
<dbReference type="AlphaFoldDB" id="A0A066WP66"/>
<dbReference type="Proteomes" id="UP000027064">
    <property type="component" value="Unassembled WGS sequence"/>
</dbReference>
<dbReference type="EMBL" id="JNCA01000024">
    <property type="protein sequence ID" value="KDN54333.1"/>
    <property type="molecule type" value="Genomic_DNA"/>
</dbReference>
<accession>A0A066WP66</accession>
<evidence type="ECO:0000313" key="3">
    <source>
        <dbReference type="Proteomes" id="UP000027064"/>
    </source>
</evidence>
<feature type="region of interest" description="Disordered" evidence="1">
    <location>
        <begin position="1"/>
        <end position="27"/>
    </location>
</feature>
<reference evidence="2 3" key="1">
    <citation type="submission" date="2014-05" db="EMBL/GenBank/DDBJ databases">
        <title>Genome Sequence of Flavobacterium sp. EM1321.</title>
        <authorList>
            <person name="Shin S.-K."/>
            <person name="Yi H."/>
        </authorList>
    </citation>
    <scope>NUCLEOTIDE SEQUENCE [LARGE SCALE GENOMIC DNA]</scope>
    <source>
        <strain evidence="2 3">EM1321</strain>
    </source>
</reference>
<protein>
    <submittedName>
        <fullName evidence="2">Uncharacterized protein</fullName>
    </submittedName>
</protein>
<comment type="caution">
    <text evidence="2">The sequence shown here is derived from an EMBL/GenBank/DDBJ whole genome shotgun (WGS) entry which is preliminary data.</text>
</comment>
<name>A0A066WP66_9FLAO</name>
<evidence type="ECO:0000256" key="1">
    <source>
        <dbReference type="SAM" id="MobiDB-lite"/>
    </source>
</evidence>
<evidence type="ECO:0000313" key="2">
    <source>
        <dbReference type="EMBL" id="KDN54333.1"/>
    </source>
</evidence>
<gene>
    <name evidence="2" type="ORF">FEM21_25840</name>
</gene>